<dbReference type="InterPro" id="IPR032710">
    <property type="entry name" value="NTF2-like_dom_sf"/>
</dbReference>
<comment type="subcellular location">
    <subcellularLocation>
        <location evidence="1">Membrane</location>
        <topology evidence="1">Single-pass membrane protein</topology>
    </subcellularLocation>
</comment>
<dbReference type="GO" id="GO:0030255">
    <property type="term" value="P:protein secretion by the type IV secretion system"/>
    <property type="evidence" value="ECO:0007669"/>
    <property type="project" value="InterPro"/>
</dbReference>
<dbReference type="CDD" id="cd16424">
    <property type="entry name" value="VirB8"/>
    <property type="match status" value="1"/>
</dbReference>
<dbReference type="AlphaFoldDB" id="A0A840HY53"/>
<dbReference type="RefSeq" id="WP_184476818.1">
    <property type="nucleotide sequence ID" value="NZ_JACHOV010000012.1"/>
</dbReference>
<comment type="caution">
    <text evidence="8">The sequence shown here is derived from an EMBL/GenBank/DDBJ whole genome shotgun (WGS) entry which is preliminary data.</text>
</comment>
<keyword evidence="9" id="KW-1185">Reference proteome</keyword>
<dbReference type="SUPFAM" id="SSF54427">
    <property type="entry name" value="NTF2-like"/>
    <property type="match status" value="1"/>
</dbReference>
<feature type="transmembrane region" description="Helical" evidence="6">
    <location>
        <begin position="33"/>
        <end position="56"/>
    </location>
</feature>
<organism evidence="8 9">
    <name type="scientific">Rhizorhapis suberifaciens</name>
    <name type="common">corky root of lettuce</name>
    <dbReference type="NCBI Taxonomy" id="13656"/>
    <lineage>
        <taxon>Bacteria</taxon>
        <taxon>Pseudomonadati</taxon>
        <taxon>Pseudomonadota</taxon>
        <taxon>Alphaproteobacteria</taxon>
        <taxon>Sphingomonadales</taxon>
        <taxon>Sphingomonadaceae</taxon>
        <taxon>Rhizorhapis</taxon>
    </lineage>
</organism>
<dbReference type="EMBL" id="JACHOV010000012">
    <property type="protein sequence ID" value="MBB4642581.1"/>
    <property type="molecule type" value="Genomic_DNA"/>
</dbReference>
<dbReference type="Pfam" id="PF04335">
    <property type="entry name" value="VirB8"/>
    <property type="match status" value="1"/>
</dbReference>
<dbReference type="Gene3D" id="3.10.450.230">
    <property type="entry name" value="VirB8 protein"/>
    <property type="match status" value="1"/>
</dbReference>
<evidence type="ECO:0000259" key="7">
    <source>
        <dbReference type="Pfam" id="PF04335"/>
    </source>
</evidence>
<dbReference type="GO" id="GO:0016020">
    <property type="term" value="C:membrane"/>
    <property type="evidence" value="ECO:0007669"/>
    <property type="project" value="UniProtKB-SubCell"/>
</dbReference>
<accession>A0A840HY53</accession>
<evidence type="ECO:0000256" key="5">
    <source>
        <dbReference type="SAM" id="MobiDB-lite"/>
    </source>
</evidence>
<proteinExistence type="predicted"/>
<evidence type="ECO:0000256" key="6">
    <source>
        <dbReference type="SAM" id="Phobius"/>
    </source>
</evidence>
<dbReference type="Proteomes" id="UP000575068">
    <property type="component" value="Unassembled WGS sequence"/>
</dbReference>
<keyword evidence="2 6" id="KW-0812">Transmembrane</keyword>
<protein>
    <submittedName>
        <fullName evidence="8">Type IV secretion system protein VirB8</fullName>
    </submittedName>
</protein>
<evidence type="ECO:0000256" key="2">
    <source>
        <dbReference type="ARBA" id="ARBA00022692"/>
    </source>
</evidence>
<evidence type="ECO:0000256" key="1">
    <source>
        <dbReference type="ARBA" id="ARBA00004167"/>
    </source>
</evidence>
<evidence type="ECO:0000313" key="8">
    <source>
        <dbReference type="EMBL" id="MBB4642581.1"/>
    </source>
</evidence>
<keyword evidence="4 6" id="KW-0472">Membrane</keyword>
<evidence type="ECO:0000256" key="4">
    <source>
        <dbReference type="ARBA" id="ARBA00023136"/>
    </source>
</evidence>
<dbReference type="PIRSF" id="PIRSF003299">
    <property type="entry name" value="VirB8_PtlE"/>
    <property type="match status" value="1"/>
</dbReference>
<gene>
    <name evidence="8" type="ORF">HNQ99_002917</name>
</gene>
<reference evidence="8 9" key="1">
    <citation type="submission" date="2020-08" db="EMBL/GenBank/DDBJ databases">
        <title>Genomic Encyclopedia of Type Strains, Phase IV (KMG-IV): sequencing the most valuable type-strain genomes for metagenomic binning, comparative biology and taxonomic classification.</title>
        <authorList>
            <person name="Goeker M."/>
        </authorList>
    </citation>
    <scope>NUCLEOTIDE SEQUENCE [LARGE SCALE GENOMIC DNA]</scope>
    <source>
        <strain evidence="8 9">DSM 7465</strain>
    </source>
</reference>
<sequence length="252" mass="28177">MTPKNRAALETYYKDAATWADDRRQSLASSRRVAWIVAIIAIVIALAEAFALILLVPLKREVPYTLLVDRQTGNVQKLDPLDANRIAPDAALTQSFLVQYVLARENFDFGTVKGDYRKAWAWSADSARNDYTAYMQVTNPASPLLTVPRGSSVEAQVRSISPLGAGSALVRFETVRRDNKGSEQERRNWVAMITYRYSHGPMSMEERFINPLGFQVTRYKRSPEAPPQSVEVPLETRQAESAGAVTPTRQGQ</sequence>
<evidence type="ECO:0000313" key="9">
    <source>
        <dbReference type="Proteomes" id="UP000575068"/>
    </source>
</evidence>
<feature type="region of interest" description="Disordered" evidence="5">
    <location>
        <begin position="220"/>
        <end position="252"/>
    </location>
</feature>
<evidence type="ECO:0000256" key="3">
    <source>
        <dbReference type="ARBA" id="ARBA00022989"/>
    </source>
</evidence>
<dbReference type="InterPro" id="IPR007430">
    <property type="entry name" value="VirB8"/>
</dbReference>
<keyword evidence="3 6" id="KW-1133">Transmembrane helix</keyword>
<feature type="domain" description="Bacterial virulence protein VirB8" evidence="7">
    <location>
        <begin position="15"/>
        <end position="224"/>
    </location>
</feature>
<name>A0A840HY53_9SPHN</name>
<dbReference type="InterPro" id="IPR026264">
    <property type="entry name" value="VirB8/PtlE"/>
</dbReference>